<evidence type="ECO:0000313" key="2">
    <source>
        <dbReference type="Proteomes" id="UP001196413"/>
    </source>
</evidence>
<comment type="caution">
    <text evidence="1">The sequence shown here is derived from an EMBL/GenBank/DDBJ whole genome shotgun (WGS) entry which is preliminary data.</text>
</comment>
<reference evidence="1" key="1">
    <citation type="submission" date="2021-06" db="EMBL/GenBank/DDBJ databases">
        <title>Parelaphostrongylus tenuis whole genome reference sequence.</title>
        <authorList>
            <person name="Garwood T.J."/>
            <person name="Larsen P.A."/>
            <person name="Fountain-Jones N.M."/>
            <person name="Garbe J.R."/>
            <person name="Macchietto M.G."/>
            <person name="Kania S.A."/>
            <person name="Gerhold R.W."/>
            <person name="Richards J.E."/>
            <person name="Wolf T.M."/>
        </authorList>
    </citation>
    <scope>NUCLEOTIDE SEQUENCE</scope>
    <source>
        <strain evidence="1">MNPRO001-30</strain>
        <tissue evidence="1">Meninges</tissue>
    </source>
</reference>
<gene>
    <name evidence="1" type="ORF">KIN20_035146</name>
</gene>
<name>A0AAD5WK91_PARTN</name>
<dbReference type="EMBL" id="JAHQIW010007199">
    <property type="protein sequence ID" value="KAJ1372860.1"/>
    <property type="molecule type" value="Genomic_DNA"/>
</dbReference>
<sequence length="80" mass="8815">MVGNILISFPIFQIQLSEPCICNQGFRSRAIASIIESRITGFYNYLGDGEVNLVCTTTHGEATSDIICPSKPSARQMHHD</sequence>
<protein>
    <submittedName>
        <fullName evidence="1">Uncharacterized protein</fullName>
    </submittedName>
</protein>
<proteinExistence type="predicted"/>
<evidence type="ECO:0000313" key="1">
    <source>
        <dbReference type="EMBL" id="KAJ1372860.1"/>
    </source>
</evidence>
<organism evidence="1 2">
    <name type="scientific">Parelaphostrongylus tenuis</name>
    <name type="common">Meningeal worm</name>
    <dbReference type="NCBI Taxonomy" id="148309"/>
    <lineage>
        <taxon>Eukaryota</taxon>
        <taxon>Metazoa</taxon>
        <taxon>Ecdysozoa</taxon>
        <taxon>Nematoda</taxon>
        <taxon>Chromadorea</taxon>
        <taxon>Rhabditida</taxon>
        <taxon>Rhabditina</taxon>
        <taxon>Rhabditomorpha</taxon>
        <taxon>Strongyloidea</taxon>
        <taxon>Metastrongylidae</taxon>
        <taxon>Parelaphostrongylus</taxon>
    </lineage>
</organism>
<dbReference type="Proteomes" id="UP001196413">
    <property type="component" value="Unassembled WGS sequence"/>
</dbReference>
<feature type="non-terminal residue" evidence="1">
    <location>
        <position position="80"/>
    </location>
</feature>
<dbReference type="AlphaFoldDB" id="A0AAD5WK91"/>
<accession>A0AAD5WK91</accession>
<keyword evidence="2" id="KW-1185">Reference proteome</keyword>